<dbReference type="GO" id="GO:0006369">
    <property type="term" value="P:termination of RNA polymerase II transcription"/>
    <property type="evidence" value="ECO:0007669"/>
    <property type="project" value="InterPro"/>
</dbReference>
<evidence type="ECO:0000313" key="4">
    <source>
        <dbReference type="Proteomes" id="UP000289738"/>
    </source>
</evidence>
<dbReference type="GO" id="GO:0003729">
    <property type="term" value="F:mRNA binding"/>
    <property type="evidence" value="ECO:0007669"/>
    <property type="project" value="InterPro"/>
</dbReference>
<dbReference type="Proteomes" id="UP000289738">
    <property type="component" value="Chromosome B01"/>
</dbReference>
<feature type="compositionally biased region" description="Polar residues" evidence="1">
    <location>
        <begin position="60"/>
        <end position="82"/>
    </location>
</feature>
<dbReference type="GO" id="GO:0031124">
    <property type="term" value="P:mRNA 3'-end processing"/>
    <property type="evidence" value="ECO:0007669"/>
    <property type="project" value="InterPro"/>
</dbReference>
<dbReference type="EMBL" id="SDMP01000011">
    <property type="protein sequence ID" value="RYR29927.1"/>
    <property type="molecule type" value="Genomic_DNA"/>
</dbReference>
<evidence type="ECO:0000256" key="1">
    <source>
        <dbReference type="SAM" id="MobiDB-lite"/>
    </source>
</evidence>
<accession>A0A445AU36</accession>
<dbReference type="GO" id="GO:0000993">
    <property type="term" value="F:RNA polymerase II complex binding"/>
    <property type="evidence" value="ECO:0007669"/>
    <property type="project" value="InterPro"/>
</dbReference>
<gene>
    <name evidence="3" type="ORF">Ahy_B01g054596</name>
</gene>
<reference evidence="3 4" key="1">
    <citation type="submission" date="2019-01" db="EMBL/GenBank/DDBJ databases">
        <title>Sequencing of cultivated peanut Arachis hypogaea provides insights into genome evolution and oil improvement.</title>
        <authorList>
            <person name="Chen X."/>
        </authorList>
    </citation>
    <scope>NUCLEOTIDE SEQUENCE [LARGE SCALE GENOMIC DNA]</scope>
    <source>
        <strain evidence="4">cv. Fuhuasheng</strain>
        <tissue evidence="3">Leaves</tissue>
    </source>
</reference>
<dbReference type="GO" id="GO:0005849">
    <property type="term" value="C:mRNA cleavage factor complex"/>
    <property type="evidence" value="ECO:0007669"/>
    <property type="project" value="TreeGrafter"/>
</dbReference>
<organism evidence="3 4">
    <name type="scientific">Arachis hypogaea</name>
    <name type="common">Peanut</name>
    <dbReference type="NCBI Taxonomy" id="3818"/>
    <lineage>
        <taxon>Eukaryota</taxon>
        <taxon>Viridiplantae</taxon>
        <taxon>Streptophyta</taxon>
        <taxon>Embryophyta</taxon>
        <taxon>Tracheophyta</taxon>
        <taxon>Spermatophyta</taxon>
        <taxon>Magnoliopsida</taxon>
        <taxon>eudicotyledons</taxon>
        <taxon>Gunneridae</taxon>
        <taxon>Pentapetalae</taxon>
        <taxon>rosids</taxon>
        <taxon>fabids</taxon>
        <taxon>Fabales</taxon>
        <taxon>Fabaceae</taxon>
        <taxon>Papilionoideae</taxon>
        <taxon>50 kb inversion clade</taxon>
        <taxon>dalbergioids sensu lato</taxon>
        <taxon>Dalbergieae</taxon>
        <taxon>Pterocarpus clade</taxon>
        <taxon>Arachis</taxon>
    </lineage>
</organism>
<dbReference type="STRING" id="3818.A0A445AU36"/>
<name>A0A445AU36_ARAHY</name>
<dbReference type="PANTHER" id="PTHR15921:SF12">
    <property type="entry name" value="POLYADENYLATION AND CLEAVAGE FACTOR HOMOLOG 4"/>
    <property type="match status" value="1"/>
</dbReference>
<dbReference type="PANTHER" id="PTHR15921">
    <property type="entry name" value="PRE-MRNA CLEAVAGE COMPLEX II"/>
    <property type="match status" value="1"/>
</dbReference>
<feature type="compositionally biased region" description="Polar residues" evidence="1">
    <location>
        <begin position="36"/>
        <end position="50"/>
    </location>
</feature>
<feature type="domain" description="C2H2-type" evidence="2">
    <location>
        <begin position="166"/>
        <end position="186"/>
    </location>
</feature>
<protein>
    <recommendedName>
        <fullName evidence="2">C2H2-type domain-containing protein</fullName>
    </recommendedName>
</protein>
<proteinExistence type="predicted"/>
<feature type="region of interest" description="Disordered" evidence="1">
    <location>
        <begin position="18"/>
        <end position="97"/>
    </location>
</feature>
<dbReference type="AlphaFoldDB" id="A0A445AU36"/>
<keyword evidence="4" id="KW-1185">Reference proteome</keyword>
<dbReference type="Pfam" id="PF23228">
    <property type="entry name" value="zf_PCFS4"/>
    <property type="match status" value="1"/>
</dbReference>
<dbReference type="InterPro" id="IPR045154">
    <property type="entry name" value="PCF11-like"/>
</dbReference>
<dbReference type="GO" id="GO:0005737">
    <property type="term" value="C:cytoplasm"/>
    <property type="evidence" value="ECO:0007669"/>
    <property type="project" value="TreeGrafter"/>
</dbReference>
<dbReference type="InterPro" id="IPR013087">
    <property type="entry name" value="Znf_C2H2_type"/>
</dbReference>
<sequence>MQSSPAVNNQQSFANHLGAYDFRGPIPGAHLPNQPGPISSNLQNHGQAPQLQFLPPPVPSSTQISLGSSLQGDGASISTPISNPLPDMQGQSLHLHGGTLPSLCPSHPHADASVTSQPPPVYLDLNSSLVNHGVISVTNPLTNPPTGLVCYEGVISALYIELPRQCTSCSLLFKWQDEHSTHMDWHVTRNRMSKSRKRKGSQKWFASGSMWLSGAESLGKESILGLLAPEETEEMKNEEELGVPAEEDQSRCALCREGFDEFYSHEMDEWMYRGATYLKAPVGITLATMDRHQLGPIVHSKCRFDYDPTIPSTNSFLCSWPRLRELSDLESLGLNDLVI</sequence>
<evidence type="ECO:0000259" key="2">
    <source>
        <dbReference type="PROSITE" id="PS00028"/>
    </source>
</evidence>
<comment type="caution">
    <text evidence="3">The sequence shown here is derived from an EMBL/GenBank/DDBJ whole genome shotgun (WGS) entry which is preliminary data.</text>
</comment>
<dbReference type="InterPro" id="IPR057242">
    <property type="entry name" value="PCFS4-like"/>
</dbReference>
<dbReference type="PROSITE" id="PS00028">
    <property type="entry name" value="ZINC_FINGER_C2H2_1"/>
    <property type="match status" value="1"/>
</dbReference>
<evidence type="ECO:0000313" key="3">
    <source>
        <dbReference type="EMBL" id="RYR29927.1"/>
    </source>
</evidence>